<keyword evidence="2" id="KW-1185">Reference proteome</keyword>
<sequence length="80" mass="9271">MLKFLLCLSPTLSSLPNYNNELAEIHTLACTPVTSQRRKQYTRGFKLATITWRKHSVPPPQGLGLRKYAVKYFRENGYQK</sequence>
<dbReference type="EMBL" id="ML121528">
    <property type="protein sequence ID" value="RPB28884.1"/>
    <property type="molecule type" value="Genomic_DNA"/>
</dbReference>
<gene>
    <name evidence="1" type="ORF">L211DRAFT_832764</name>
</gene>
<evidence type="ECO:0000313" key="2">
    <source>
        <dbReference type="Proteomes" id="UP000267821"/>
    </source>
</evidence>
<organism evidence="1 2">
    <name type="scientific">Terfezia boudieri ATCC MYA-4762</name>
    <dbReference type="NCBI Taxonomy" id="1051890"/>
    <lineage>
        <taxon>Eukaryota</taxon>
        <taxon>Fungi</taxon>
        <taxon>Dikarya</taxon>
        <taxon>Ascomycota</taxon>
        <taxon>Pezizomycotina</taxon>
        <taxon>Pezizomycetes</taxon>
        <taxon>Pezizales</taxon>
        <taxon>Pezizaceae</taxon>
        <taxon>Terfezia</taxon>
    </lineage>
</organism>
<dbReference type="InParanoid" id="A0A3N4M132"/>
<proteinExistence type="predicted"/>
<protein>
    <submittedName>
        <fullName evidence="1">Uncharacterized protein</fullName>
    </submittedName>
</protein>
<accession>A0A3N4M132</accession>
<dbReference type="AlphaFoldDB" id="A0A3N4M132"/>
<dbReference type="Proteomes" id="UP000267821">
    <property type="component" value="Unassembled WGS sequence"/>
</dbReference>
<evidence type="ECO:0000313" key="1">
    <source>
        <dbReference type="EMBL" id="RPB28884.1"/>
    </source>
</evidence>
<name>A0A3N4M132_9PEZI</name>
<reference evidence="1 2" key="1">
    <citation type="journal article" date="2018" name="Nat. Ecol. Evol.">
        <title>Pezizomycetes genomes reveal the molecular basis of ectomycorrhizal truffle lifestyle.</title>
        <authorList>
            <person name="Murat C."/>
            <person name="Payen T."/>
            <person name="Noel B."/>
            <person name="Kuo A."/>
            <person name="Morin E."/>
            <person name="Chen J."/>
            <person name="Kohler A."/>
            <person name="Krizsan K."/>
            <person name="Balestrini R."/>
            <person name="Da Silva C."/>
            <person name="Montanini B."/>
            <person name="Hainaut M."/>
            <person name="Levati E."/>
            <person name="Barry K.W."/>
            <person name="Belfiori B."/>
            <person name="Cichocki N."/>
            <person name="Clum A."/>
            <person name="Dockter R.B."/>
            <person name="Fauchery L."/>
            <person name="Guy J."/>
            <person name="Iotti M."/>
            <person name="Le Tacon F."/>
            <person name="Lindquist E.A."/>
            <person name="Lipzen A."/>
            <person name="Malagnac F."/>
            <person name="Mello A."/>
            <person name="Molinier V."/>
            <person name="Miyauchi S."/>
            <person name="Poulain J."/>
            <person name="Riccioni C."/>
            <person name="Rubini A."/>
            <person name="Sitrit Y."/>
            <person name="Splivallo R."/>
            <person name="Traeger S."/>
            <person name="Wang M."/>
            <person name="Zifcakova L."/>
            <person name="Wipf D."/>
            <person name="Zambonelli A."/>
            <person name="Paolocci F."/>
            <person name="Nowrousian M."/>
            <person name="Ottonello S."/>
            <person name="Baldrian P."/>
            <person name="Spatafora J.W."/>
            <person name="Henrissat B."/>
            <person name="Nagy L.G."/>
            <person name="Aury J.M."/>
            <person name="Wincker P."/>
            <person name="Grigoriev I.V."/>
            <person name="Bonfante P."/>
            <person name="Martin F.M."/>
        </authorList>
    </citation>
    <scope>NUCLEOTIDE SEQUENCE [LARGE SCALE GENOMIC DNA]</scope>
    <source>
        <strain evidence="1 2">ATCC MYA-4762</strain>
    </source>
</reference>